<dbReference type="Proteomes" id="UP000187412">
    <property type="component" value="Unassembled WGS sequence"/>
</dbReference>
<evidence type="ECO:0000256" key="1">
    <source>
        <dbReference type="SAM" id="MobiDB-lite"/>
    </source>
</evidence>
<name>A0ABX3H0V7_PAEBO</name>
<feature type="compositionally biased region" description="Basic and acidic residues" evidence="1">
    <location>
        <begin position="127"/>
        <end position="139"/>
    </location>
</feature>
<comment type="caution">
    <text evidence="3">The sequence shown here is derived from an EMBL/GenBank/DDBJ whole genome shotgun (WGS) entry which is preliminary data.</text>
</comment>
<sequence length="176" mass="21076">MGVAWNTLRNFEKVKDENRFLKQQMELLLKNKVLERRRNQSYDLDRVHSKSSKYYEACVWLGVARASYYHWKSAADKRRSDPTAEKTRQLCMQHEFSYRYRKFTALLRAEEFINHKRVQRIMQREGPQPREEEETKDHGTTCPSRRKRTQVSFQAEGPLQKLVTDISYLPFGSKIL</sequence>
<keyword evidence="4" id="KW-1185">Reference proteome</keyword>
<dbReference type="Pfam" id="PF13276">
    <property type="entry name" value="HTH_21"/>
    <property type="match status" value="1"/>
</dbReference>
<gene>
    <name evidence="3" type="ORF">BSK56_29065</name>
</gene>
<feature type="domain" description="HTH-like" evidence="2">
    <location>
        <begin position="88"/>
        <end position="126"/>
    </location>
</feature>
<evidence type="ECO:0000313" key="3">
    <source>
        <dbReference type="EMBL" id="OMD39885.1"/>
    </source>
</evidence>
<feature type="region of interest" description="Disordered" evidence="1">
    <location>
        <begin position="121"/>
        <end position="150"/>
    </location>
</feature>
<proteinExistence type="predicted"/>
<evidence type="ECO:0000259" key="2">
    <source>
        <dbReference type="Pfam" id="PF13276"/>
    </source>
</evidence>
<reference evidence="3 4" key="1">
    <citation type="submission" date="2016-10" db="EMBL/GenBank/DDBJ databases">
        <title>Paenibacillus species isolates.</title>
        <authorList>
            <person name="Beno S.M."/>
        </authorList>
    </citation>
    <scope>NUCLEOTIDE SEQUENCE [LARGE SCALE GENOMIC DNA]</scope>
    <source>
        <strain evidence="3 4">FSL H7-0744</strain>
    </source>
</reference>
<organism evidence="3 4">
    <name type="scientific">Paenibacillus borealis</name>
    <dbReference type="NCBI Taxonomy" id="160799"/>
    <lineage>
        <taxon>Bacteria</taxon>
        <taxon>Bacillati</taxon>
        <taxon>Bacillota</taxon>
        <taxon>Bacilli</taxon>
        <taxon>Bacillales</taxon>
        <taxon>Paenibacillaceae</taxon>
        <taxon>Paenibacillus</taxon>
    </lineage>
</organism>
<accession>A0ABX3H0V7</accession>
<protein>
    <recommendedName>
        <fullName evidence="2">HTH-like domain-containing protein</fullName>
    </recommendedName>
</protein>
<dbReference type="InterPro" id="IPR025948">
    <property type="entry name" value="HTH-like_dom"/>
</dbReference>
<dbReference type="EMBL" id="MPTB01000054">
    <property type="protein sequence ID" value="OMD39885.1"/>
    <property type="molecule type" value="Genomic_DNA"/>
</dbReference>
<evidence type="ECO:0000313" key="4">
    <source>
        <dbReference type="Proteomes" id="UP000187412"/>
    </source>
</evidence>